<proteinExistence type="predicted"/>
<name>A0ABR0P0P9_GOSAR</name>
<evidence type="ECO:0000313" key="2">
    <source>
        <dbReference type="EMBL" id="KAK5812191.1"/>
    </source>
</evidence>
<protein>
    <submittedName>
        <fullName evidence="2">Uncharacterized protein</fullName>
    </submittedName>
</protein>
<comment type="caution">
    <text evidence="2">The sequence shown here is derived from an EMBL/GenBank/DDBJ whole genome shotgun (WGS) entry which is preliminary data.</text>
</comment>
<evidence type="ECO:0000256" key="1">
    <source>
        <dbReference type="SAM" id="MobiDB-lite"/>
    </source>
</evidence>
<dbReference type="EMBL" id="JARKNE010000008">
    <property type="protein sequence ID" value="KAK5812191.1"/>
    <property type="molecule type" value="Genomic_DNA"/>
</dbReference>
<evidence type="ECO:0000313" key="3">
    <source>
        <dbReference type="Proteomes" id="UP001358586"/>
    </source>
</evidence>
<dbReference type="Pfam" id="PF08284">
    <property type="entry name" value="RVP_2"/>
    <property type="match status" value="1"/>
</dbReference>
<feature type="compositionally biased region" description="Basic and acidic residues" evidence="1">
    <location>
        <begin position="66"/>
        <end position="78"/>
    </location>
</feature>
<dbReference type="Gene3D" id="2.40.70.10">
    <property type="entry name" value="Acid Proteases"/>
    <property type="match status" value="1"/>
</dbReference>
<dbReference type="InterPro" id="IPR032567">
    <property type="entry name" value="RTL1-rel"/>
</dbReference>
<accession>A0ABR0P0P9</accession>
<sequence>MTVETERSVSIVVNGTRGVVDSMTAPVTNCPRLSEPNVNQSEKPGATTVRGRPSRNTGNASGGQRGSRDATTRSEARAPARAYAIRAREDASSPDVITSTFTLFDTNVIALIDPGSTHSSICETLASSKTLPIESTEFVIQVSNPLGRYVLVDKVCKKCPLVIRGSCFPADLMLLPFDEFDVILDLDWLTVHDAIVNCKSKTIDLRCANNEIIRVESTDLKGLPVVISSMLAQKYVRKGCEAYLAYVLDDKELEKKPESCRWFVNTRMFFPRNYRVYHLFGR</sequence>
<organism evidence="2 3">
    <name type="scientific">Gossypium arboreum</name>
    <name type="common">Tree cotton</name>
    <name type="synonym">Gossypium nanking</name>
    <dbReference type="NCBI Taxonomy" id="29729"/>
    <lineage>
        <taxon>Eukaryota</taxon>
        <taxon>Viridiplantae</taxon>
        <taxon>Streptophyta</taxon>
        <taxon>Embryophyta</taxon>
        <taxon>Tracheophyta</taxon>
        <taxon>Spermatophyta</taxon>
        <taxon>Magnoliopsida</taxon>
        <taxon>eudicotyledons</taxon>
        <taxon>Gunneridae</taxon>
        <taxon>Pentapetalae</taxon>
        <taxon>rosids</taxon>
        <taxon>malvids</taxon>
        <taxon>Malvales</taxon>
        <taxon>Malvaceae</taxon>
        <taxon>Malvoideae</taxon>
        <taxon>Gossypium</taxon>
    </lineage>
</organism>
<dbReference type="InterPro" id="IPR021109">
    <property type="entry name" value="Peptidase_aspartic_dom_sf"/>
</dbReference>
<keyword evidence="3" id="KW-1185">Reference proteome</keyword>
<dbReference type="CDD" id="cd00303">
    <property type="entry name" value="retropepsin_like"/>
    <property type="match status" value="1"/>
</dbReference>
<gene>
    <name evidence="2" type="ORF">PVK06_027607</name>
</gene>
<dbReference type="PANTHER" id="PTHR15503:SF45">
    <property type="entry name" value="RNA-DIRECTED DNA POLYMERASE HOMOLOG"/>
    <property type="match status" value="1"/>
</dbReference>
<dbReference type="PANTHER" id="PTHR15503">
    <property type="entry name" value="LDOC1 RELATED"/>
    <property type="match status" value="1"/>
</dbReference>
<reference evidence="2 3" key="1">
    <citation type="submission" date="2023-03" db="EMBL/GenBank/DDBJ databases">
        <title>WGS of Gossypium arboreum.</title>
        <authorList>
            <person name="Yu D."/>
        </authorList>
    </citation>
    <scope>NUCLEOTIDE SEQUENCE [LARGE SCALE GENOMIC DNA]</scope>
    <source>
        <tissue evidence="2">Leaf</tissue>
    </source>
</reference>
<dbReference type="Proteomes" id="UP001358586">
    <property type="component" value="Chromosome 8"/>
</dbReference>
<feature type="region of interest" description="Disordered" evidence="1">
    <location>
        <begin position="22"/>
        <end position="80"/>
    </location>
</feature>